<evidence type="ECO:0000256" key="1">
    <source>
        <dbReference type="ARBA" id="ARBA00011975"/>
    </source>
</evidence>
<evidence type="ECO:0000256" key="4">
    <source>
        <dbReference type="ARBA" id="ARBA00022691"/>
    </source>
</evidence>
<dbReference type="GO" id="GO:0032259">
    <property type="term" value="P:methylation"/>
    <property type="evidence" value="ECO:0007669"/>
    <property type="project" value="UniProtKB-KW"/>
</dbReference>
<dbReference type="KEGG" id="maqe:RJ40_05210"/>
<evidence type="ECO:0000256" key="2">
    <source>
        <dbReference type="ARBA" id="ARBA00022603"/>
    </source>
</evidence>
<dbReference type="InterPro" id="IPR018117">
    <property type="entry name" value="C5_DNA_meth_AS"/>
</dbReference>
<reference evidence="5" key="1">
    <citation type="journal article" date="2001" name="Int. J. Syst. Evol. Microbiol.">
        <title>Methanofollis aquaemaris sp. nov., a methanogen isolated from an aquaculture fish pond.</title>
        <authorList>
            <person name="Lai M.C."/>
            <person name="Chen S.C."/>
        </authorList>
    </citation>
    <scope>NUCLEOTIDE SEQUENCE</scope>
    <source>
        <strain evidence="5">N2F9704</strain>
    </source>
</reference>
<dbReference type="PRINTS" id="PR00105">
    <property type="entry name" value="C5METTRFRASE"/>
</dbReference>
<gene>
    <name evidence="5" type="ORF">RJ40_05210</name>
</gene>
<keyword evidence="3" id="KW-0808">Transferase</keyword>
<dbReference type="GeneID" id="76423736"/>
<dbReference type="SUPFAM" id="SSF53335">
    <property type="entry name" value="S-adenosyl-L-methionine-dependent methyltransferases"/>
    <property type="match status" value="1"/>
</dbReference>
<dbReference type="EC" id="2.1.1.37" evidence="1"/>
<dbReference type="InterPro" id="IPR050390">
    <property type="entry name" value="C5-Methyltransferase"/>
</dbReference>
<dbReference type="REBASE" id="492740">
    <property type="entry name" value="M1.Maq9704ORF5210P"/>
</dbReference>
<dbReference type="Proteomes" id="UP001042704">
    <property type="component" value="Chromosome"/>
</dbReference>
<dbReference type="Gene3D" id="3.90.120.10">
    <property type="entry name" value="DNA Methylase, subunit A, domain 2"/>
    <property type="match status" value="1"/>
</dbReference>
<protein>
    <recommendedName>
        <fullName evidence="1">DNA (cytosine-5-)-methyltransferase</fullName>
        <ecNumber evidence="1">2.1.1.37</ecNumber>
    </recommendedName>
</protein>
<evidence type="ECO:0000256" key="3">
    <source>
        <dbReference type="ARBA" id="ARBA00022679"/>
    </source>
</evidence>
<dbReference type="Pfam" id="PF00145">
    <property type="entry name" value="DNA_methylase"/>
    <property type="match status" value="1"/>
</dbReference>
<organism evidence="5 6">
    <name type="scientific">Methanofollis aquaemaris</name>
    <dbReference type="NCBI Taxonomy" id="126734"/>
    <lineage>
        <taxon>Archaea</taxon>
        <taxon>Methanobacteriati</taxon>
        <taxon>Methanobacteriota</taxon>
        <taxon>Stenosarchaea group</taxon>
        <taxon>Methanomicrobia</taxon>
        <taxon>Methanomicrobiales</taxon>
        <taxon>Methanomicrobiaceae</taxon>
        <taxon>Methanofollis</taxon>
    </lineage>
</organism>
<keyword evidence="4" id="KW-0949">S-adenosyl-L-methionine</keyword>
<proteinExistence type="predicted"/>
<dbReference type="PANTHER" id="PTHR10629:SF52">
    <property type="entry name" value="DNA (CYTOSINE-5)-METHYLTRANSFERASE 1"/>
    <property type="match status" value="1"/>
</dbReference>
<sequence length="311" mass="35257">MRALDLFCGAGGLSLGFRDDGFSVTGADINQYSADIFSTNDIGECIEADLTLGSVPGTFDVVMGGPPCRPWSSINTRKRGSLHPDYRLLERFFDHVIELRPHAFLMENVPPMGSDEGFRSLIKKVKREGYSVASQSLKYLDFGAATKRRRLFTVGFRDFGLDAKDFFIRMDRLKEQPITVGQAIEKYEGYAEGKVPDHEWPHLNTIDRYREYYDSGKYGWSKLEYDGYAPSFGNIMKTYILHPRAGEGNFPLRVLSVRETMEIMGFPADFRFPAGMGLSIRYQMVANAVSPIAAQKMARVIREMIESRKYI</sequence>
<dbReference type="PROSITE" id="PS00094">
    <property type="entry name" value="C5_MTASE_1"/>
    <property type="match status" value="1"/>
</dbReference>
<dbReference type="RefSeq" id="WP_265582302.1">
    <property type="nucleotide sequence ID" value="NZ_CP036172.1"/>
</dbReference>
<dbReference type="PROSITE" id="PS51679">
    <property type="entry name" value="SAM_MT_C5"/>
    <property type="match status" value="1"/>
</dbReference>
<evidence type="ECO:0000313" key="5">
    <source>
        <dbReference type="EMBL" id="QSZ66933.1"/>
    </source>
</evidence>
<keyword evidence="6" id="KW-1185">Reference proteome</keyword>
<dbReference type="AlphaFoldDB" id="A0A8A3S4T5"/>
<dbReference type="InterPro" id="IPR029063">
    <property type="entry name" value="SAM-dependent_MTases_sf"/>
</dbReference>
<dbReference type="GO" id="GO:0044027">
    <property type="term" value="P:negative regulation of gene expression via chromosomal CpG island methylation"/>
    <property type="evidence" value="ECO:0007669"/>
    <property type="project" value="TreeGrafter"/>
</dbReference>
<evidence type="ECO:0000313" key="6">
    <source>
        <dbReference type="Proteomes" id="UP001042704"/>
    </source>
</evidence>
<keyword evidence="2 5" id="KW-0489">Methyltransferase</keyword>
<dbReference type="GO" id="GO:0003886">
    <property type="term" value="F:DNA (cytosine-5-)-methyltransferase activity"/>
    <property type="evidence" value="ECO:0007669"/>
    <property type="project" value="UniProtKB-EC"/>
</dbReference>
<accession>A0A8A3S4T5</accession>
<dbReference type="Gene3D" id="3.40.50.150">
    <property type="entry name" value="Vaccinia Virus protein VP39"/>
    <property type="match status" value="1"/>
</dbReference>
<dbReference type="PANTHER" id="PTHR10629">
    <property type="entry name" value="CYTOSINE-SPECIFIC METHYLTRANSFERASE"/>
    <property type="match status" value="1"/>
</dbReference>
<dbReference type="EMBL" id="CP036172">
    <property type="protein sequence ID" value="QSZ66933.1"/>
    <property type="molecule type" value="Genomic_DNA"/>
</dbReference>
<dbReference type="GO" id="GO:0003677">
    <property type="term" value="F:DNA binding"/>
    <property type="evidence" value="ECO:0007669"/>
    <property type="project" value="TreeGrafter"/>
</dbReference>
<dbReference type="InterPro" id="IPR001525">
    <property type="entry name" value="C5_MeTfrase"/>
</dbReference>
<reference evidence="5" key="2">
    <citation type="submission" date="2019-02" db="EMBL/GenBank/DDBJ databases">
        <authorList>
            <person name="Chen S.-C."/>
            <person name="Chien H.-H."/>
            <person name="Lai M.-C."/>
        </authorList>
    </citation>
    <scope>NUCLEOTIDE SEQUENCE</scope>
    <source>
        <strain evidence="5">N2F9704</strain>
    </source>
</reference>
<name>A0A8A3S4T5_9EURY</name>